<organism evidence="3 4">
    <name type="scientific">Campylobacter novaezeelandiae</name>
    <dbReference type="NCBI Taxonomy" id="2267891"/>
    <lineage>
        <taxon>Bacteria</taxon>
        <taxon>Pseudomonadati</taxon>
        <taxon>Campylobacterota</taxon>
        <taxon>Epsilonproteobacteria</taxon>
        <taxon>Campylobacterales</taxon>
        <taxon>Campylobacteraceae</taxon>
        <taxon>Campylobacter</taxon>
    </lineage>
</organism>
<dbReference type="SUPFAM" id="SSF101307">
    <property type="entry name" value="YutG-like"/>
    <property type="match status" value="1"/>
</dbReference>
<dbReference type="InterPro" id="IPR036681">
    <property type="entry name" value="PgpA-like_sf"/>
</dbReference>
<keyword evidence="4" id="KW-1185">Reference proteome</keyword>
<dbReference type="Gene3D" id="1.10.3760.10">
    <property type="entry name" value="PgpA-like"/>
    <property type="match status" value="1"/>
</dbReference>
<evidence type="ECO:0000259" key="2">
    <source>
        <dbReference type="Pfam" id="PF04608"/>
    </source>
</evidence>
<keyword evidence="1" id="KW-1133">Transmembrane helix</keyword>
<protein>
    <submittedName>
        <fullName evidence="3">Phosphatidylglycerophosphatase A</fullName>
    </submittedName>
</protein>
<feature type="transmembrane region" description="Helical" evidence="1">
    <location>
        <begin position="77"/>
        <end position="104"/>
    </location>
</feature>
<feature type="transmembrane region" description="Helical" evidence="1">
    <location>
        <begin position="36"/>
        <end position="57"/>
    </location>
</feature>
<dbReference type="GO" id="GO:0008962">
    <property type="term" value="F:phosphatidylglycerophosphatase activity"/>
    <property type="evidence" value="ECO:0007669"/>
    <property type="project" value="InterPro"/>
</dbReference>
<dbReference type="PANTHER" id="PTHR36305:SF1">
    <property type="entry name" value="PHOSPHATIDYLGLYCEROPHOSPHATASE A"/>
    <property type="match status" value="1"/>
</dbReference>
<dbReference type="Proteomes" id="UP000292583">
    <property type="component" value="Unassembled WGS sequence"/>
</dbReference>
<comment type="caution">
    <text evidence="3">The sequence shown here is derived from an EMBL/GenBank/DDBJ whole genome shotgun (WGS) entry which is preliminary data.</text>
</comment>
<evidence type="ECO:0000256" key="1">
    <source>
        <dbReference type="SAM" id="Phobius"/>
    </source>
</evidence>
<dbReference type="PANTHER" id="PTHR36305">
    <property type="entry name" value="PHOSPHATIDYLGLYCEROPHOSPHATASE A"/>
    <property type="match status" value="1"/>
</dbReference>
<dbReference type="EMBL" id="QPGR01000006">
    <property type="protein sequence ID" value="TBR81249.1"/>
    <property type="molecule type" value="Genomic_DNA"/>
</dbReference>
<proteinExistence type="predicted"/>
<feature type="transmembrane region" description="Helical" evidence="1">
    <location>
        <begin position="125"/>
        <end position="147"/>
    </location>
</feature>
<dbReference type="UniPathway" id="UPA00084">
    <property type="reaction ID" value="UER00504"/>
</dbReference>
<reference evidence="3 4" key="1">
    <citation type="submission" date="2018-07" db="EMBL/GenBank/DDBJ databases">
        <title>Campylobacter zealandensis sp. nov., isolated from birds and water in New Zealand.</title>
        <authorList>
            <person name="Wilkinson D.A."/>
            <person name="Biggs P.J."/>
            <person name="French N.P."/>
            <person name="Midwinter A.C."/>
        </authorList>
    </citation>
    <scope>NUCLEOTIDE SEQUENCE [LARGE SCALE GENOMIC DNA]</scope>
    <source>
        <strain evidence="3 4">B423b</strain>
    </source>
</reference>
<evidence type="ECO:0000313" key="4">
    <source>
        <dbReference type="Proteomes" id="UP000292583"/>
    </source>
</evidence>
<keyword evidence="1" id="KW-0812">Transmembrane</keyword>
<dbReference type="OrthoDB" id="9804091at2"/>
<keyword evidence="1" id="KW-0472">Membrane</keyword>
<evidence type="ECO:0000313" key="3">
    <source>
        <dbReference type="EMBL" id="TBR81249.1"/>
    </source>
</evidence>
<dbReference type="CDD" id="cd06971">
    <property type="entry name" value="PgpA"/>
    <property type="match status" value="1"/>
</dbReference>
<sequence length="163" mass="18037">MQKLYLTFFYSGCVKKASGTSGTLAALIPAFFILKYLGMQTLFLLSILIFIASIRIIDDYEKQSGIHDDKHIVIDEVAGVFLALAIFGNTVFAFLLSFVLFRVFDILKPSIIGVVDKKFKGGLGVMLDDMLAGLFAGLLSAVIYGILNHFNLLQWDIGLKNLF</sequence>
<name>A0A4V2JQN1_9BACT</name>
<dbReference type="GO" id="GO:0006655">
    <property type="term" value="P:phosphatidylglycerol biosynthetic process"/>
    <property type="evidence" value="ECO:0007669"/>
    <property type="project" value="UniProtKB-UniPathway"/>
</dbReference>
<dbReference type="Pfam" id="PF04608">
    <property type="entry name" value="PgpA"/>
    <property type="match status" value="1"/>
</dbReference>
<feature type="domain" description="YutG/PgpA" evidence="2">
    <location>
        <begin position="6"/>
        <end position="143"/>
    </location>
</feature>
<dbReference type="RefSeq" id="WP_131163004.1">
    <property type="nucleotide sequence ID" value="NZ_CP076657.1"/>
</dbReference>
<gene>
    <name evidence="3" type="ORF">DU473_03950</name>
</gene>
<accession>A0A4V2JQN1</accession>
<dbReference type="InterPro" id="IPR026037">
    <property type="entry name" value="PgpA"/>
</dbReference>
<dbReference type="InterPro" id="IPR007686">
    <property type="entry name" value="YutG/PgpA"/>
</dbReference>
<dbReference type="AlphaFoldDB" id="A0A4V2JQN1"/>
<dbReference type="PIRSF" id="PIRSF006162">
    <property type="entry name" value="PgpA"/>
    <property type="match status" value="1"/>
</dbReference>